<feature type="binding site" evidence="6">
    <location>
        <begin position="24"/>
        <end position="31"/>
    </location>
    <ligand>
        <name>ATP</name>
        <dbReference type="ChEBI" id="CHEBI:30616"/>
    </ligand>
</feature>
<evidence type="ECO:0000256" key="4">
    <source>
        <dbReference type="ARBA" id="ARBA00023004"/>
    </source>
</evidence>
<evidence type="ECO:0000256" key="5">
    <source>
        <dbReference type="ARBA" id="ARBA00023014"/>
    </source>
</evidence>
<proteinExistence type="inferred from homology"/>
<comment type="function">
    <text evidence="6">Binds and transfers iron-sulfur (Fe-S) clusters to target apoproteins. Can hydrolyze ATP.</text>
</comment>
<dbReference type="RefSeq" id="WP_125741076.1">
    <property type="nucleotide sequence ID" value="NZ_RCOR01000018.1"/>
</dbReference>
<dbReference type="InterPro" id="IPR033756">
    <property type="entry name" value="YlxH/NBP35"/>
</dbReference>
<dbReference type="SUPFAM" id="SSF52540">
    <property type="entry name" value="P-loop containing nucleoside triphosphate hydrolases"/>
    <property type="match status" value="1"/>
</dbReference>
<gene>
    <name evidence="7" type="ORF">D9Q81_02605</name>
</gene>
<evidence type="ECO:0000256" key="2">
    <source>
        <dbReference type="ARBA" id="ARBA00022741"/>
    </source>
</evidence>
<dbReference type="CDD" id="cd02037">
    <property type="entry name" value="Mrp_NBP35"/>
    <property type="match status" value="1"/>
</dbReference>
<evidence type="ECO:0000256" key="6">
    <source>
        <dbReference type="HAMAP-Rule" id="MF_02040"/>
    </source>
</evidence>
<reference evidence="7 8" key="1">
    <citation type="submission" date="2018-10" db="EMBL/GenBank/DDBJ databases">
        <title>Co-occurring genomic capacity for anaerobic methane metabolism and dissimilatory sulfite reduction discovered in the Korarchaeota.</title>
        <authorList>
            <person name="Mckay L.J."/>
            <person name="Dlakic M."/>
            <person name="Fields M.W."/>
            <person name="Delmont T.O."/>
            <person name="Eren A.M."/>
            <person name="Jay Z.J."/>
            <person name="Klingelsmith K.B."/>
            <person name="Rusch D.B."/>
            <person name="Inskeep W.P."/>
        </authorList>
    </citation>
    <scope>NUCLEOTIDE SEQUENCE [LARGE SCALE GENOMIC DNA]</scope>
    <source>
        <strain evidence="7 8">WS</strain>
    </source>
</reference>
<dbReference type="GO" id="GO:0051539">
    <property type="term" value="F:4 iron, 4 sulfur cluster binding"/>
    <property type="evidence" value="ECO:0007669"/>
    <property type="project" value="TreeGrafter"/>
</dbReference>
<organism evidence="7 8">
    <name type="scientific">Candidatus Korarchaeum cryptofilum</name>
    <dbReference type="NCBI Taxonomy" id="498846"/>
    <lineage>
        <taxon>Archaea</taxon>
        <taxon>Thermoproteota</taxon>
        <taxon>Candidatus Korarchaeia</taxon>
        <taxon>Candidatus Korarchaeales</taxon>
        <taxon>Candidatus Korarchaeaceae</taxon>
        <taxon>Candidatus Korarchaeum</taxon>
    </lineage>
</organism>
<keyword evidence="4 6" id="KW-0408">Iron</keyword>
<dbReference type="GO" id="GO:0016226">
    <property type="term" value="P:iron-sulfur cluster assembly"/>
    <property type="evidence" value="ECO:0007669"/>
    <property type="project" value="InterPro"/>
</dbReference>
<dbReference type="Pfam" id="PF10609">
    <property type="entry name" value="ParA"/>
    <property type="match status" value="1"/>
</dbReference>
<evidence type="ECO:0000313" key="8">
    <source>
        <dbReference type="Proteomes" id="UP000278149"/>
    </source>
</evidence>
<dbReference type="Proteomes" id="UP000278149">
    <property type="component" value="Unassembled WGS sequence"/>
</dbReference>
<dbReference type="PANTHER" id="PTHR42961:SF2">
    <property type="entry name" value="IRON-SULFUR PROTEIN NUBPL"/>
    <property type="match status" value="1"/>
</dbReference>
<comment type="caution">
    <text evidence="7">The sequence shown here is derived from an EMBL/GenBank/DDBJ whole genome shotgun (WGS) entry which is preliminary data.</text>
</comment>
<dbReference type="PANTHER" id="PTHR42961">
    <property type="entry name" value="IRON-SULFUR PROTEIN NUBPL"/>
    <property type="match status" value="1"/>
</dbReference>
<dbReference type="InterPro" id="IPR027417">
    <property type="entry name" value="P-loop_NTPase"/>
</dbReference>
<dbReference type="GO" id="GO:0046872">
    <property type="term" value="F:metal ion binding"/>
    <property type="evidence" value="ECO:0007669"/>
    <property type="project" value="UniProtKB-KW"/>
</dbReference>
<keyword evidence="6" id="KW-0378">Hydrolase</keyword>
<dbReference type="GO" id="GO:0005524">
    <property type="term" value="F:ATP binding"/>
    <property type="evidence" value="ECO:0007669"/>
    <property type="project" value="UniProtKB-UniRule"/>
</dbReference>
<name>A0A429G6X0_9CREN</name>
<dbReference type="Gene3D" id="3.40.50.300">
    <property type="entry name" value="P-loop containing nucleotide triphosphate hydrolases"/>
    <property type="match status" value="1"/>
</dbReference>
<protein>
    <recommendedName>
        <fullName evidence="6">Iron-sulfur cluster carrier protein</fullName>
    </recommendedName>
</protein>
<dbReference type="InterPro" id="IPR044304">
    <property type="entry name" value="NUBPL-like"/>
</dbReference>
<comment type="subunit">
    <text evidence="6">Homodimer.</text>
</comment>
<evidence type="ECO:0000313" key="7">
    <source>
        <dbReference type="EMBL" id="RSN69514.1"/>
    </source>
</evidence>
<dbReference type="EMBL" id="RCOR01000018">
    <property type="protein sequence ID" value="RSN69514.1"/>
    <property type="molecule type" value="Genomic_DNA"/>
</dbReference>
<evidence type="ECO:0000256" key="3">
    <source>
        <dbReference type="ARBA" id="ARBA00022840"/>
    </source>
</evidence>
<keyword evidence="3 6" id="KW-0067">ATP-binding</keyword>
<dbReference type="GO" id="GO:0140663">
    <property type="term" value="F:ATP-dependent FeS chaperone activity"/>
    <property type="evidence" value="ECO:0007669"/>
    <property type="project" value="InterPro"/>
</dbReference>
<comment type="similarity">
    <text evidence="6">Belongs to the Mrp/NBP35 ATP-binding proteins family.</text>
</comment>
<keyword evidence="5 6" id="KW-0411">Iron-sulfur</keyword>
<evidence type="ECO:0000256" key="1">
    <source>
        <dbReference type="ARBA" id="ARBA00022723"/>
    </source>
</evidence>
<sequence>MDPLFERAKSKIEKVGKVTLVASGKGGVGKSVVSSSIALVSAKRGLKTGLLDLDVHGPSIPKIFGFNGEIVAGKEGLIPPIVRGVKIMSFGFMIGENPLPLKGEDKRSALSLLLAITDWGELDHLVIDMPPGTGDETIFCIRALKSAKANALIVTTPSSLSLSVVSRLVELLRGEGINLLGLVENMAYFRCNNELIRPFGSIDEGFLSKYGLRVLESLPIDPLIEENIKSGRLLESSGEFRSKIESLFDKIVG</sequence>
<dbReference type="GO" id="GO:0016887">
    <property type="term" value="F:ATP hydrolysis activity"/>
    <property type="evidence" value="ECO:0007669"/>
    <property type="project" value="UniProtKB-UniRule"/>
</dbReference>
<keyword evidence="1 6" id="KW-0479">Metal-binding</keyword>
<dbReference type="HAMAP" id="MF_02040">
    <property type="entry name" value="Mrp_NBP35"/>
    <property type="match status" value="1"/>
</dbReference>
<accession>A0A429G6X0</accession>
<keyword evidence="2 6" id="KW-0547">Nucleotide-binding</keyword>
<dbReference type="AlphaFoldDB" id="A0A429G6X0"/>
<dbReference type="InterPro" id="IPR019591">
    <property type="entry name" value="Mrp/NBP35_ATP-bd"/>
</dbReference>